<organism evidence="2 3">
    <name type="scientific">Oceanithermus desulfurans</name>
    <dbReference type="NCBI Taxonomy" id="227924"/>
    <lineage>
        <taxon>Bacteria</taxon>
        <taxon>Thermotogati</taxon>
        <taxon>Deinococcota</taxon>
        <taxon>Deinococci</taxon>
        <taxon>Thermales</taxon>
        <taxon>Thermaceae</taxon>
        <taxon>Oceanithermus</taxon>
    </lineage>
</organism>
<feature type="region of interest" description="Disordered" evidence="1">
    <location>
        <begin position="1"/>
        <end position="33"/>
    </location>
</feature>
<comment type="caution">
    <text evidence="2">The sequence shown here is derived from an EMBL/GenBank/DDBJ whole genome shotgun (WGS) entry which is preliminary data.</text>
</comment>
<reference evidence="2 3" key="1">
    <citation type="submission" date="2020-08" db="EMBL/GenBank/DDBJ databases">
        <title>Genomic Encyclopedia of Type Strains, Phase IV (KMG-IV): sequencing the most valuable type-strain genomes for metagenomic binning, comparative biology and taxonomic classification.</title>
        <authorList>
            <person name="Goeker M."/>
        </authorList>
    </citation>
    <scope>NUCLEOTIDE SEQUENCE [LARGE SCALE GENOMIC DNA]</scope>
    <source>
        <strain evidence="2 3">DSM 15757</strain>
    </source>
</reference>
<name>A0ABR6P3W8_9DEIN</name>
<evidence type="ECO:0000313" key="3">
    <source>
        <dbReference type="Proteomes" id="UP000587579"/>
    </source>
</evidence>
<accession>A0ABR6P3W8</accession>
<keyword evidence="3" id="KW-1185">Reference proteome</keyword>
<gene>
    <name evidence="2" type="ORF">HNQ05_002161</name>
</gene>
<evidence type="ECO:0000256" key="1">
    <source>
        <dbReference type="SAM" id="MobiDB-lite"/>
    </source>
</evidence>
<evidence type="ECO:0000313" key="2">
    <source>
        <dbReference type="EMBL" id="MBB6030767.1"/>
    </source>
</evidence>
<proteinExistence type="predicted"/>
<dbReference type="EMBL" id="JACHEZ010000009">
    <property type="protein sequence ID" value="MBB6030767.1"/>
    <property type="molecule type" value="Genomic_DNA"/>
</dbReference>
<feature type="region of interest" description="Disordered" evidence="1">
    <location>
        <begin position="230"/>
        <end position="252"/>
    </location>
</feature>
<protein>
    <submittedName>
        <fullName evidence="2">Uncharacterized protein</fullName>
    </submittedName>
</protein>
<sequence length="261" mass="28036">MVFPQATGYKPPTAFPDSPGEAMPAETRGPRSGRRLRRVYPQQANHGVRVTSRTPLWPPPPGEVAAGRRGVVGREVGSGVGGVPRSTWWAEGAKCVMRVHYEPSTTGYKPLSKPPPRPSPKGEAVFFAANRKAQAFCRLRTTAYKPQATHHLPRFSIPQTRPAGPAEIRGPCMKRSRGAAAADVPTLERGGGGGGKPSLCRCLPKAGLGASSGRDTSQGHRVTITTHHEPIGRTRGSVPTTRRHAPQTTSHRPRISLVSFF</sequence>
<dbReference type="Proteomes" id="UP000587579">
    <property type="component" value="Unassembled WGS sequence"/>
</dbReference>